<evidence type="ECO:0000313" key="3">
    <source>
        <dbReference type="EMBL" id="MFI5675260.1"/>
    </source>
</evidence>
<dbReference type="RefSeq" id="WP_398656088.1">
    <property type="nucleotide sequence ID" value="NZ_JBITDC010000004.1"/>
</dbReference>
<dbReference type="PANTHER" id="PTHR22916:SF3">
    <property type="entry name" value="UDP-GLCNAC:BETAGAL BETA-1,3-N-ACETYLGLUCOSAMINYLTRANSFERASE-LIKE PROTEIN 1"/>
    <property type="match status" value="1"/>
</dbReference>
<organism evidence="3 4">
    <name type="scientific">Streptomyces cellulosae</name>
    <dbReference type="NCBI Taxonomy" id="1968"/>
    <lineage>
        <taxon>Bacteria</taxon>
        <taxon>Bacillati</taxon>
        <taxon>Actinomycetota</taxon>
        <taxon>Actinomycetes</taxon>
        <taxon>Kitasatosporales</taxon>
        <taxon>Streptomycetaceae</taxon>
        <taxon>Streptomyces</taxon>
    </lineage>
</organism>
<reference evidence="3 4" key="1">
    <citation type="submission" date="2024-10" db="EMBL/GenBank/DDBJ databases">
        <title>The Natural Products Discovery Center: Release of the First 8490 Sequenced Strains for Exploring Actinobacteria Biosynthetic Diversity.</title>
        <authorList>
            <person name="Kalkreuter E."/>
            <person name="Kautsar S.A."/>
            <person name="Yang D."/>
            <person name="Bader C.D."/>
            <person name="Teijaro C.N."/>
            <person name="Fluegel L."/>
            <person name="Davis C.M."/>
            <person name="Simpson J.R."/>
            <person name="Lauterbach L."/>
            <person name="Steele A.D."/>
            <person name="Gui C."/>
            <person name="Meng S."/>
            <person name="Li G."/>
            <person name="Viehrig K."/>
            <person name="Ye F."/>
            <person name="Su P."/>
            <person name="Kiefer A.F."/>
            <person name="Nichols A."/>
            <person name="Cepeda A.J."/>
            <person name="Yan W."/>
            <person name="Fan B."/>
            <person name="Jiang Y."/>
            <person name="Adhikari A."/>
            <person name="Zheng C.-J."/>
            <person name="Schuster L."/>
            <person name="Cowan T.M."/>
            <person name="Smanski M.J."/>
            <person name="Chevrette M.G."/>
            <person name="De Carvalho L.P.S."/>
            <person name="Shen B."/>
        </authorList>
    </citation>
    <scope>NUCLEOTIDE SEQUENCE [LARGE SCALE GENOMIC DNA]</scope>
    <source>
        <strain evidence="3 4">NPDC051599</strain>
    </source>
</reference>
<gene>
    <name evidence="3" type="ORF">ACIA8P_11400</name>
</gene>
<dbReference type="EMBL" id="JBITDC010000004">
    <property type="protein sequence ID" value="MFI5675260.1"/>
    <property type="molecule type" value="Genomic_DNA"/>
</dbReference>
<protein>
    <submittedName>
        <fullName evidence="3">Glycosyltransferase family 2 protein</fullName>
    </submittedName>
</protein>
<sequence>MPVKVSVIVPVYNPGIYIEDCVSSLLRQSLPPDEYEMIFVDDGSTDATPALLDALAAENPRVKVIHQEPSGWSGKPRNVGIAASEGEYVMFVDNDDYLGDEALERMYDYGVANGADVVIGKMAGKGRGVPVELFRRNRPRASVENAPLIDSLTPHKMFRRAFLDDIGLRFPEGRRRLEDHVFVTEAFLRADNVSVLSDYVCYYHVKREDASNAGFQRFDPVGYFKNLREALDVVDRYTGPGALRDRLHRRWLRIEMVERMRGRRLLDAPGDYRKELFEEIREVVVERFGPGVAAGLPLTQRTIAGLIATDRFDDVVAFAEWEASIALSTEPGSIRWEDGTLKIDLSAEYRAGGQPMTFPAGPAGAAPADPPKDVAEAIGRVGADTVAQFGKATADLLLRERASSAQYFQPVEFTREIVPVEGGEQVRLVLRATATVDPATAADGTAPDSGLWDARVRVRLGGWTKEGRLGPVPHKGRAAASAGVVAGRVVLPYWTDRGHLALDLDRAGRRLGLSALAPEDVTVTGDRLRAPLPLYVPGDTAAVLRLSGPTPTDVPATLSPDADGSGAHLEATLPVGGLKGPARQLALCPAPTAEERRFLTLPVAVRAGAGSVQVVRPAGPGAVRQLARTVRRVLGRVRAKAAAVIKARRT</sequence>
<accession>A0ABW7XYW0</accession>
<evidence type="ECO:0000259" key="2">
    <source>
        <dbReference type="Pfam" id="PF22181"/>
    </source>
</evidence>
<proteinExistence type="predicted"/>
<dbReference type="SUPFAM" id="SSF53448">
    <property type="entry name" value="Nucleotide-diphospho-sugar transferases"/>
    <property type="match status" value="1"/>
</dbReference>
<evidence type="ECO:0000313" key="4">
    <source>
        <dbReference type="Proteomes" id="UP001612415"/>
    </source>
</evidence>
<dbReference type="InterPro" id="IPR029044">
    <property type="entry name" value="Nucleotide-diphossugar_trans"/>
</dbReference>
<dbReference type="CDD" id="cd00761">
    <property type="entry name" value="Glyco_tranf_GTA_type"/>
    <property type="match status" value="1"/>
</dbReference>
<feature type="domain" description="Glycosyltransferase 2-like" evidence="1">
    <location>
        <begin position="6"/>
        <end position="130"/>
    </location>
</feature>
<keyword evidence="4" id="KW-1185">Reference proteome</keyword>
<dbReference type="Pfam" id="PF00535">
    <property type="entry name" value="Glycos_transf_2"/>
    <property type="match status" value="1"/>
</dbReference>
<evidence type="ECO:0000259" key="1">
    <source>
        <dbReference type="Pfam" id="PF00535"/>
    </source>
</evidence>
<feature type="domain" description="TarS/TarP linker" evidence="2">
    <location>
        <begin position="220"/>
        <end position="319"/>
    </location>
</feature>
<dbReference type="PANTHER" id="PTHR22916">
    <property type="entry name" value="GLYCOSYLTRANSFERASE"/>
    <property type="match status" value="1"/>
</dbReference>
<comment type="caution">
    <text evidence="3">The sequence shown here is derived from an EMBL/GenBank/DDBJ whole genome shotgun (WGS) entry which is preliminary data.</text>
</comment>
<name>A0ABW7XYW0_STRCE</name>
<dbReference type="Gene3D" id="3.90.550.10">
    <property type="entry name" value="Spore Coat Polysaccharide Biosynthesis Protein SpsA, Chain A"/>
    <property type="match status" value="1"/>
</dbReference>
<dbReference type="InterPro" id="IPR001173">
    <property type="entry name" value="Glyco_trans_2-like"/>
</dbReference>
<dbReference type="Pfam" id="PF22181">
    <property type="entry name" value="TarS_linker"/>
    <property type="match status" value="1"/>
</dbReference>
<dbReference type="Proteomes" id="UP001612415">
    <property type="component" value="Unassembled WGS sequence"/>
</dbReference>
<dbReference type="InterPro" id="IPR054028">
    <property type="entry name" value="TarS/TarP_linker"/>
</dbReference>